<keyword evidence="1" id="KW-0812">Transmembrane</keyword>
<accession>A0A7Y7WH44</accession>
<organism evidence="2 3">
    <name type="scientific">Pseudomonas gingeri</name>
    <dbReference type="NCBI Taxonomy" id="117681"/>
    <lineage>
        <taxon>Bacteria</taxon>
        <taxon>Pseudomonadati</taxon>
        <taxon>Pseudomonadota</taxon>
        <taxon>Gammaproteobacteria</taxon>
        <taxon>Pseudomonadales</taxon>
        <taxon>Pseudomonadaceae</taxon>
        <taxon>Pseudomonas</taxon>
    </lineage>
</organism>
<dbReference type="Proteomes" id="UP000582981">
    <property type="component" value="Unassembled WGS sequence"/>
</dbReference>
<evidence type="ECO:0000313" key="3">
    <source>
        <dbReference type="Proteomes" id="UP000582981"/>
    </source>
</evidence>
<keyword evidence="1" id="KW-1133">Transmembrane helix</keyword>
<keyword evidence="1" id="KW-0472">Membrane</keyword>
<dbReference type="AlphaFoldDB" id="A0A7Y7WH44"/>
<dbReference type="EMBL" id="JACAPU010000025">
    <property type="protein sequence ID" value="NWB49219.1"/>
    <property type="molecule type" value="Genomic_DNA"/>
</dbReference>
<feature type="transmembrane region" description="Helical" evidence="1">
    <location>
        <begin position="63"/>
        <end position="81"/>
    </location>
</feature>
<reference evidence="2 3" key="1">
    <citation type="submission" date="2020-04" db="EMBL/GenBank/DDBJ databases">
        <title>Molecular characterization of pseudomonads from Agaricus bisporus reveal novel blotch 2 pathogens in Western Europe.</title>
        <authorList>
            <person name="Taparia T."/>
            <person name="Krijger M."/>
            <person name="Haynes E."/>
            <person name="Elpinstone J.G."/>
            <person name="Noble R."/>
            <person name="Van Der Wolf J."/>
        </authorList>
    </citation>
    <scope>NUCLEOTIDE SEQUENCE [LARGE SCALE GENOMIC DNA]</scope>
    <source>
        <strain evidence="2 3">F1001</strain>
    </source>
</reference>
<dbReference type="RefSeq" id="WP_177145034.1">
    <property type="nucleotide sequence ID" value="NZ_JACAPU010000025.1"/>
</dbReference>
<evidence type="ECO:0000313" key="2">
    <source>
        <dbReference type="EMBL" id="NWB49219.1"/>
    </source>
</evidence>
<gene>
    <name evidence="2" type="ORF">HX829_22280</name>
</gene>
<proteinExistence type="predicted"/>
<evidence type="ECO:0000256" key="1">
    <source>
        <dbReference type="SAM" id="Phobius"/>
    </source>
</evidence>
<name>A0A7Y7WH44_9PSED</name>
<protein>
    <submittedName>
        <fullName evidence="2">Uncharacterized protein</fullName>
    </submittedName>
</protein>
<comment type="caution">
    <text evidence="2">The sequence shown here is derived from an EMBL/GenBank/DDBJ whole genome shotgun (WGS) entry which is preliminary data.</text>
</comment>
<sequence length="121" mass="13971">MTMHPLLAALGVFFMLLGIGLSAYVVNTKLDLVEPYFNNNAMIIGDRRWWGGSSFKDRSMRQGVISMMIMFPKMFIWRGLLTQQEVDAIPLKLKRWIKAPLYFEIPFFLAAIAFCIGEQFQ</sequence>
<feature type="transmembrane region" description="Helical" evidence="1">
    <location>
        <begin position="101"/>
        <end position="120"/>
    </location>
</feature>